<dbReference type="SMART" id="SM00304">
    <property type="entry name" value="HAMP"/>
    <property type="match status" value="2"/>
</dbReference>
<name>A0A023WTZ3_STUST</name>
<dbReference type="SUPFAM" id="SSF58104">
    <property type="entry name" value="Methyl-accepting chemotaxis protein (MCP) signaling domain"/>
    <property type="match status" value="1"/>
</dbReference>
<dbReference type="SMART" id="SM01358">
    <property type="entry name" value="HBM"/>
    <property type="match status" value="1"/>
</dbReference>
<evidence type="ECO:0000259" key="13">
    <source>
        <dbReference type="PROSITE" id="PS51753"/>
    </source>
</evidence>
<organism evidence="14 15">
    <name type="scientific">Stutzerimonas stutzeri</name>
    <name type="common">Pseudomonas stutzeri</name>
    <dbReference type="NCBI Taxonomy" id="316"/>
    <lineage>
        <taxon>Bacteria</taxon>
        <taxon>Pseudomonadati</taxon>
        <taxon>Pseudomonadota</taxon>
        <taxon>Gammaproteobacteria</taxon>
        <taxon>Pseudomonadales</taxon>
        <taxon>Pseudomonadaceae</taxon>
        <taxon>Stutzerimonas</taxon>
    </lineage>
</organism>
<dbReference type="CDD" id="cd06225">
    <property type="entry name" value="HAMP"/>
    <property type="match status" value="1"/>
</dbReference>
<dbReference type="GO" id="GO:0004888">
    <property type="term" value="F:transmembrane signaling receptor activity"/>
    <property type="evidence" value="ECO:0007669"/>
    <property type="project" value="InterPro"/>
</dbReference>
<dbReference type="FunFam" id="1.10.287.950:FF:000001">
    <property type="entry name" value="Methyl-accepting chemotaxis sensory transducer"/>
    <property type="match status" value="1"/>
</dbReference>
<comment type="similarity">
    <text evidence="7">Belongs to the methyl-accepting chemotaxis (MCP) protein family.</text>
</comment>
<evidence type="ECO:0000256" key="8">
    <source>
        <dbReference type="PROSITE-ProRule" id="PRU00284"/>
    </source>
</evidence>
<keyword evidence="4 10" id="KW-1133">Transmembrane helix</keyword>
<keyword evidence="6 8" id="KW-0807">Transducer</keyword>
<dbReference type="Pfam" id="PF00672">
    <property type="entry name" value="HAMP"/>
    <property type="match status" value="1"/>
</dbReference>
<sequence>MEPVLNLFTNLSVGKKLICGFGLVLLLTLGVAGTGFVAVDEILGRAQQIEQLSSVNASILAARGAERDFALTRQKSSADALHSSLQQLNTELAGMASSSSATERGYLDRISQAADEYVRQFDRYMQLIERGVALRTRMQNAAQVSREEFEFIELDMYDAVRVLRLEGDRLKGSDPLTIAEATSGLTKQVLDMRTLENVYVANSSDAAAQSWSALHGNVTAIGSNLKVWLNDDQQASMSKALAELEQYRVAFDEFRQNRGERLALERSMAQQSEVVIAAADEALANASKAMQQQRRSSYMLLSVIGALAIVFGLLAATVISRMIVGPLRSTVQQAQRVANGDLTYSQASARRDEVGQLQNAMHGMTESLRNLIGRIGGGVSQIAAAADQLSAVTAQTSAGVQTQRVETEQVATAMHEMAATVQEVARNAEQASIAARQADQQARQGDRVVQDAVGQIGNLAGEVDQSAHAIEALHAESGRIGSVLEVIRAVAEQTNLLALNAAIEAARAGEQGRGFAVVADEVRALARRTHDSTEEIEGLIANLQRVAQQAVEQMQSSRDLTQRTVDLANEAGVALGRITESVSTIEQMNQQIAAAAEQQSAVAENISESVTRVRDIGDQSASATEQTAGASAELARLGLELQQLVRQFRT</sequence>
<evidence type="ECO:0000256" key="7">
    <source>
        <dbReference type="ARBA" id="ARBA00029447"/>
    </source>
</evidence>
<dbReference type="EMBL" id="CP007509">
    <property type="protein sequence ID" value="AHY43446.1"/>
    <property type="molecule type" value="Genomic_DNA"/>
</dbReference>
<evidence type="ECO:0000259" key="12">
    <source>
        <dbReference type="PROSITE" id="PS50885"/>
    </source>
</evidence>
<feature type="transmembrane region" description="Helical" evidence="10">
    <location>
        <begin position="20"/>
        <end position="39"/>
    </location>
</feature>
<dbReference type="GO" id="GO:0016020">
    <property type="term" value="C:membrane"/>
    <property type="evidence" value="ECO:0007669"/>
    <property type="project" value="UniProtKB-SubCell"/>
</dbReference>
<feature type="coiled-coil region" evidence="9">
    <location>
        <begin position="533"/>
        <end position="560"/>
    </location>
</feature>
<dbReference type="PROSITE" id="PS51753">
    <property type="entry name" value="HBM"/>
    <property type="match status" value="1"/>
</dbReference>
<dbReference type="InterPro" id="IPR004089">
    <property type="entry name" value="MCPsignal_dom"/>
</dbReference>
<dbReference type="InterPro" id="IPR004090">
    <property type="entry name" value="Chemotax_Me-accpt_rcpt"/>
</dbReference>
<dbReference type="PRINTS" id="PR00260">
    <property type="entry name" value="CHEMTRNSDUCR"/>
</dbReference>
<evidence type="ECO:0000256" key="3">
    <source>
        <dbReference type="ARBA" id="ARBA00022692"/>
    </source>
</evidence>
<proteinExistence type="inferred from homology"/>
<keyword evidence="9" id="KW-0175">Coiled coil</keyword>
<evidence type="ECO:0000256" key="1">
    <source>
        <dbReference type="ARBA" id="ARBA00004141"/>
    </source>
</evidence>
<dbReference type="Gene3D" id="1.10.287.950">
    <property type="entry name" value="Methyl-accepting chemotaxis protein"/>
    <property type="match status" value="1"/>
</dbReference>
<evidence type="ECO:0000313" key="15">
    <source>
        <dbReference type="Proteomes" id="UP000025238"/>
    </source>
</evidence>
<dbReference type="InterPro" id="IPR003660">
    <property type="entry name" value="HAMP_dom"/>
</dbReference>
<evidence type="ECO:0000259" key="11">
    <source>
        <dbReference type="PROSITE" id="PS50111"/>
    </source>
</evidence>
<evidence type="ECO:0000313" key="14">
    <source>
        <dbReference type="EMBL" id="AHY43446.1"/>
    </source>
</evidence>
<evidence type="ECO:0000256" key="2">
    <source>
        <dbReference type="ARBA" id="ARBA00022500"/>
    </source>
</evidence>
<dbReference type="GO" id="GO:0007165">
    <property type="term" value="P:signal transduction"/>
    <property type="evidence" value="ECO:0007669"/>
    <property type="project" value="UniProtKB-KW"/>
</dbReference>
<reference evidence="14 15" key="1">
    <citation type="submission" date="2014-03" db="EMBL/GenBank/DDBJ databases">
        <title>Complete genome sequence of Pseudomonas stutzeri 19SMN4.</title>
        <authorList>
            <person name="Brunet-Galmes I."/>
            <person name="Nogales B."/>
            <person name="Busquets A."/>
            <person name="Pena A."/>
            <person name="Gomila M."/>
            <person name="Garcia-Valdes E."/>
            <person name="Lalucat J."/>
            <person name="Bennasar A."/>
            <person name="Bosch R."/>
        </authorList>
    </citation>
    <scope>NUCLEOTIDE SEQUENCE [LARGE SCALE GENOMIC DNA]</scope>
    <source>
        <strain evidence="14 15">19SMN4</strain>
    </source>
</reference>
<evidence type="ECO:0000256" key="10">
    <source>
        <dbReference type="SAM" id="Phobius"/>
    </source>
</evidence>
<evidence type="ECO:0000256" key="9">
    <source>
        <dbReference type="SAM" id="Coils"/>
    </source>
</evidence>
<evidence type="ECO:0000256" key="4">
    <source>
        <dbReference type="ARBA" id="ARBA00022989"/>
    </source>
</evidence>
<keyword evidence="5 10" id="KW-0472">Membrane</keyword>
<dbReference type="GO" id="GO:0006935">
    <property type="term" value="P:chemotaxis"/>
    <property type="evidence" value="ECO:0007669"/>
    <property type="project" value="UniProtKB-KW"/>
</dbReference>
<dbReference type="PROSITE" id="PS50111">
    <property type="entry name" value="CHEMOTAXIS_TRANSDUC_2"/>
    <property type="match status" value="1"/>
</dbReference>
<feature type="domain" description="HBM" evidence="13">
    <location>
        <begin position="44"/>
        <end position="294"/>
    </location>
</feature>
<comment type="subcellular location">
    <subcellularLocation>
        <location evidence="1">Membrane</location>
        <topology evidence="1">Multi-pass membrane protein</topology>
    </subcellularLocation>
</comment>
<dbReference type="Gene3D" id="1.20.1440.210">
    <property type="match status" value="1"/>
</dbReference>
<dbReference type="PATRIC" id="fig|316.97.peg.2709"/>
<dbReference type="InterPro" id="IPR032255">
    <property type="entry name" value="HBM"/>
</dbReference>
<feature type="domain" description="Methyl-accepting transducer" evidence="11">
    <location>
        <begin position="378"/>
        <end position="614"/>
    </location>
</feature>
<protein>
    <submittedName>
        <fullName evidence="14">Chemotaxis protein</fullName>
    </submittedName>
</protein>
<dbReference type="PANTHER" id="PTHR32089:SF120">
    <property type="entry name" value="METHYL-ACCEPTING CHEMOTAXIS PROTEIN TLPQ"/>
    <property type="match status" value="1"/>
</dbReference>
<feature type="domain" description="HAMP" evidence="12">
    <location>
        <begin position="321"/>
        <end position="373"/>
    </location>
</feature>
<dbReference type="Pfam" id="PF16591">
    <property type="entry name" value="HBM"/>
    <property type="match status" value="1"/>
</dbReference>
<keyword evidence="3 10" id="KW-0812">Transmembrane</keyword>
<dbReference type="Proteomes" id="UP000025238">
    <property type="component" value="Chromosome"/>
</dbReference>
<evidence type="ECO:0000256" key="6">
    <source>
        <dbReference type="ARBA" id="ARBA00023224"/>
    </source>
</evidence>
<accession>A0A023WTZ3</accession>
<dbReference type="PROSITE" id="PS50885">
    <property type="entry name" value="HAMP"/>
    <property type="match status" value="1"/>
</dbReference>
<evidence type="ECO:0000256" key="5">
    <source>
        <dbReference type="ARBA" id="ARBA00023136"/>
    </source>
</evidence>
<dbReference type="PANTHER" id="PTHR32089">
    <property type="entry name" value="METHYL-ACCEPTING CHEMOTAXIS PROTEIN MCPB"/>
    <property type="match status" value="1"/>
</dbReference>
<keyword evidence="2" id="KW-0145">Chemotaxis</keyword>
<dbReference type="SMART" id="SM00283">
    <property type="entry name" value="MA"/>
    <property type="match status" value="1"/>
</dbReference>
<feature type="transmembrane region" description="Helical" evidence="10">
    <location>
        <begin position="298"/>
        <end position="319"/>
    </location>
</feature>
<dbReference type="Pfam" id="PF00015">
    <property type="entry name" value="MCPsignal"/>
    <property type="match status" value="1"/>
</dbReference>
<dbReference type="KEGG" id="pstu:UIB01_13535"/>
<dbReference type="AlphaFoldDB" id="A0A023WTZ3"/>
<dbReference type="CDD" id="cd11386">
    <property type="entry name" value="MCP_signal"/>
    <property type="match status" value="1"/>
</dbReference>
<feature type="coiled-coil region" evidence="9">
    <location>
        <begin position="237"/>
        <end position="296"/>
    </location>
</feature>
<gene>
    <name evidence="14" type="ORF">UIB01_13535</name>
</gene>